<dbReference type="InterPro" id="IPR012677">
    <property type="entry name" value="Nucleotide-bd_a/b_plait_sf"/>
</dbReference>
<dbReference type="Proteomes" id="UP000694865">
    <property type="component" value="Unplaced"/>
</dbReference>
<organism evidence="6 7">
    <name type="scientific">Saccoglossus kowalevskii</name>
    <name type="common">Acorn worm</name>
    <dbReference type="NCBI Taxonomy" id="10224"/>
    <lineage>
        <taxon>Eukaryota</taxon>
        <taxon>Metazoa</taxon>
        <taxon>Hemichordata</taxon>
        <taxon>Enteropneusta</taxon>
        <taxon>Harrimaniidae</taxon>
        <taxon>Saccoglossus</taxon>
    </lineage>
</organism>
<evidence type="ECO:0000256" key="3">
    <source>
        <dbReference type="SAM" id="MobiDB-lite"/>
    </source>
</evidence>
<evidence type="ECO:0000313" key="6">
    <source>
        <dbReference type="Proteomes" id="UP000694865"/>
    </source>
</evidence>
<dbReference type="InterPro" id="IPR044598">
    <property type="entry name" value="ZCRB1"/>
</dbReference>
<feature type="compositionally biased region" description="Basic and acidic residues" evidence="3">
    <location>
        <begin position="161"/>
        <end position="172"/>
    </location>
</feature>
<dbReference type="PANTHER" id="PTHR46259">
    <property type="entry name" value="ZINC FINGER CCHC-TYPE AND RNA-BINDING MOTIF-CONTAINING PROTEIN 1"/>
    <property type="match status" value="1"/>
</dbReference>
<dbReference type="SMART" id="SM00343">
    <property type="entry name" value="ZnF_C2HC"/>
    <property type="match status" value="1"/>
</dbReference>
<feature type="compositionally biased region" description="Polar residues" evidence="3">
    <location>
        <begin position="221"/>
        <end position="232"/>
    </location>
</feature>
<keyword evidence="2" id="KW-0694">RNA-binding</keyword>
<feature type="domain" description="RRM" evidence="4">
    <location>
        <begin position="26"/>
        <end position="109"/>
    </location>
</feature>
<evidence type="ECO:0000313" key="7">
    <source>
        <dbReference type="RefSeq" id="XP_006820335.1"/>
    </source>
</evidence>
<feature type="compositionally biased region" description="Acidic residues" evidence="3">
    <location>
        <begin position="244"/>
        <end position="254"/>
    </location>
</feature>
<reference evidence="7" key="1">
    <citation type="submission" date="2025-08" db="UniProtKB">
        <authorList>
            <consortium name="RefSeq"/>
        </authorList>
    </citation>
    <scope>IDENTIFICATION</scope>
    <source>
        <tissue evidence="7">Testes</tissue>
    </source>
</reference>
<proteinExistence type="predicted"/>
<dbReference type="InterPro" id="IPR036875">
    <property type="entry name" value="Znf_CCHC_sf"/>
</dbReference>
<dbReference type="InterPro" id="IPR035979">
    <property type="entry name" value="RBD_domain_sf"/>
</dbReference>
<keyword evidence="1" id="KW-0479">Metal-binding</keyword>
<gene>
    <name evidence="7" type="primary">LOC100368796</name>
</gene>
<dbReference type="PANTHER" id="PTHR46259:SF1">
    <property type="entry name" value="ZINC FINGER CCHC-TYPE AND RNA-BINDING MOTIF-CONTAINING PROTEIN 1"/>
    <property type="match status" value="1"/>
</dbReference>
<feature type="domain" description="CCHC-type" evidence="5">
    <location>
        <begin position="127"/>
        <end position="143"/>
    </location>
</feature>
<keyword evidence="6" id="KW-1185">Reference proteome</keyword>
<feature type="region of interest" description="Disordered" evidence="3">
    <location>
        <begin position="142"/>
        <end position="254"/>
    </location>
</feature>
<dbReference type="InterPro" id="IPR001878">
    <property type="entry name" value="Znf_CCHC"/>
</dbReference>
<dbReference type="PROSITE" id="PS50102">
    <property type="entry name" value="RRM"/>
    <property type="match status" value="1"/>
</dbReference>
<evidence type="ECO:0000259" key="5">
    <source>
        <dbReference type="PROSITE" id="PS50158"/>
    </source>
</evidence>
<sequence>MKSFLSLGEGTFTLHIPLSVLNATSDHSFFGKLAALVFTTIAKESMYTPIFEKHGKVVRVTIVKDKETRRSKGIAFILFLKREDAHKSVKSLHNKELFGRRLTCKIAADNGRASEFIRRRDYPDKSRCYECGEIGHLSYKCPKNALGEREPPPKKKKIKKRQDDGEDSRYEDMYEDEEEVDVEKEEEEEGEDPTLESLSAAIQYQQEKVEEEDYRYRVATGNYQGEPSSSSGAKRPKIKKDAYFSDEEEFSDEN</sequence>
<evidence type="ECO:0000256" key="1">
    <source>
        <dbReference type="PROSITE-ProRule" id="PRU00047"/>
    </source>
</evidence>
<dbReference type="Gene3D" id="4.10.60.10">
    <property type="entry name" value="Zinc finger, CCHC-type"/>
    <property type="match status" value="1"/>
</dbReference>
<keyword evidence="1" id="KW-0863">Zinc-finger</keyword>
<name>A0ABM0MJZ4_SACKO</name>
<dbReference type="Pfam" id="PF00076">
    <property type="entry name" value="RRM_1"/>
    <property type="match status" value="1"/>
</dbReference>
<accession>A0ABM0MJZ4</accession>
<dbReference type="SUPFAM" id="SSF57756">
    <property type="entry name" value="Retrovirus zinc finger-like domains"/>
    <property type="match status" value="1"/>
</dbReference>
<protein>
    <submittedName>
        <fullName evidence="7">Zinc finger CCHC-type and RNA-binding motif-containing protein 1-like</fullName>
    </submittedName>
</protein>
<dbReference type="Pfam" id="PF00098">
    <property type="entry name" value="zf-CCHC"/>
    <property type="match status" value="1"/>
</dbReference>
<dbReference type="GeneID" id="100368796"/>
<dbReference type="RefSeq" id="XP_006820335.1">
    <property type="nucleotide sequence ID" value="XM_006820272.1"/>
</dbReference>
<dbReference type="SUPFAM" id="SSF54928">
    <property type="entry name" value="RNA-binding domain, RBD"/>
    <property type="match status" value="1"/>
</dbReference>
<feature type="compositionally biased region" description="Acidic residues" evidence="3">
    <location>
        <begin position="173"/>
        <end position="194"/>
    </location>
</feature>
<evidence type="ECO:0000259" key="4">
    <source>
        <dbReference type="PROSITE" id="PS50102"/>
    </source>
</evidence>
<dbReference type="PROSITE" id="PS50158">
    <property type="entry name" value="ZF_CCHC"/>
    <property type="match status" value="1"/>
</dbReference>
<dbReference type="Gene3D" id="3.30.70.330">
    <property type="match status" value="1"/>
</dbReference>
<keyword evidence="1" id="KW-0862">Zinc</keyword>
<dbReference type="SMART" id="SM00360">
    <property type="entry name" value="RRM"/>
    <property type="match status" value="1"/>
</dbReference>
<evidence type="ECO:0000256" key="2">
    <source>
        <dbReference type="PROSITE-ProRule" id="PRU00176"/>
    </source>
</evidence>
<dbReference type="InterPro" id="IPR000504">
    <property type="entry name" value="RRM_dom"/>
</dbReference>